<dbReference type="InterPro" id="IPR003593">
    <property type="entry name" value="AAA+_ATPase"/>
</dbReference>
<keyword evidence="2" id="KW-1003">Cell membrane</keyword>
<dbReference type="PANTHER" id="PTHR42939">
    <property type="entry name" value="ABC TRANSPORTER ATP-BINDING PROTEIN ALBC-RELATED"/>
    <property type="match status" value="1"/>
</dbReference>
<dbReference type="SMART" id="SM00382">
    <property type="entry name" value="AAA"/>
    <property type="match status" value="1"/>
</dbReference>
<accession>A0ABU2A6F1</accession>
<dbReference type="GO" id="GO:0005524">
    <property type="term" value="F:ATP binding"/>
    <property type="evidence" value="ECO:0007669"/>
    <property type="project" value="UniProtKB-KW"/>
</dbReference>
<evidence type="ECO:0000259" key="5">
    <source>
        <dbReference type="PROSITE" id="PS50893"/>
    </source>
</evidence>
<dbReference type="CDD" id="cd03230">
    <property type="entry name" value="ABC_DR_subfamily_A"/>
    <property type="match status" value="1"/>
</dbReference>
<dbReference type="RefSeq" id="WP_310327613.1">
    <property type="nucleotide sequence ID" value="NZ_JAVDXV010000003.1"/>
</dbReference>
<sequence>MSTATKAFEMKGVSKTFRFFSLNDISLDLEPGQIMGLVGPNGAGKSTTIRLLMGLLTADAGEIRLLGHAMPDQSAAAKLDVGFVSDDMRLFQHLTLAQHMDFVAAIYPGWDAAYAATLLKRFGLRAQQPVKGLSTGEQAKALLLLALARRPKLLVLDEPTSGLDPVARHELLTEFMDVLRDDSRSILFSSHNTLDVERISDRISFIDRGRVVAASDKEDFLERWRRVQLRLPADQPAWALPEIVACERDGGLATLTVDGFSDDWLARLDAPVQQVQRMSLEEIFVATVMHSRQVQEAQAQ</sequence>
<dbReference type="Pfam" id="PF00005">
    <property type="entry name" value="ABC_tran"/>
    <property type="match status" value="1"/>
</dbReference>
<dbReference type="InterPro" id="IPR051782">
    <property type="entry name" value="ABC_Transporter_VariousFunc"/>
</dbReference>
<dbReference type="Proteomes" id="UP001180825">
    <property type="component" value="Unassembled WGS sequence"/>
</dbReference>
<comment type="caution">
    <text evidence="6">The sequence shown here is derived from an EMBL/GenBank/DDBJ whole genome shotgun (WGS) entry which is preliminary data.</text>
</comment>
<name>A0ABU2A6F1_9BURK</name>
<reference evidence="6 7" key="1">
    <citation type="submission" date="2023-07" db="EMBL/GenBank/DDBJ databases">
        <title>Sorghum-associated microbial communities from plants grown in Nebraska, USA.</title>
        <authorList>
            <person name="Schachtman D."/>
        </authorList>
    </citation>
    <scope>NUCLEOTIDE SEQUENCE [LARGE SCALE GENOMIC DNA]</scope>
    <source>
        <strain evidence="6 7">BE316</strain>
    </source>
</reference>
<keyword evidence="3" id="KW-0547">Nucleotide-binding</keyword>
<dbReference type="EMBL" id="JAVDXV010000003">
    <property type="protein sequence ID" value="MDR7332710.1"/>
    <property type="molecule type" value="Genomic_DNA"/>
</dbReference>
<proteinExistence type="predicted"/>
<dbReference type="InterPro" id="IPR003439">
    <property type="entry name" value="ABC_transporter-like_ATP-bd"/>
</dbReference>
<keyword evidence="1" id="KW-0813">Transport</keyword>
<evidence type="ECO:0000256" key="1">
    <source>
        <dbReference type="ARBA" id="ARBA00022448"/>
    </source>
</evidence>
<evidence type="ECO:0000256" key="3">
    <source>
        <dbReference type="ARBA" id="ARBA00022741"/>
    </source>
</evidence>
<dbReference type="SUPFAM" id="SSF52540">
    <property type="entry name" value="P-loop containing nucleoside triphosphate hydrolases"/>
    <property type="match status" value="1"/>
</dbReference>
<organism evidence="6 7">
    <name type="scientific">Roseateles asaccharophilus</name>
    <dbReference type="NCBI Taxonomy" id="582607"/>
    <lineage>
        <taxon>Bacteria</taxon>
        <taxon>Pseudomonadati</taxon>
        <taxon>Pseudomonadota</taxon>
        <taxon>Betaproteobacteria</taxon>
        <taxon>Burkholderiales</taxon>
        <taxon>Sphaerotilaceae</taxon>
        <taxon>Roseateles</taxon>
    </lineage>
</organism>
<dbReference type="PANTHER" id="PTHR42939:SF3">
    <property type="entry name" value="ABC TRANSPORTER ATP-BINDING COMPONENT"/>
    <property type="match status" value="1"/>
</dbReference>
<keyword evidence="2" id="KW-0472">Membrane</keyword>
<protein>
    <submittedName>
        <fullName evidence="6">ABC-2 type transport system ATP-binding protein</fullName>
    </submittedName>
</protein>
<evidence type="ECO:0000313" key="6">
    <source>
        <dbReference type="EMBL" id="MDR7332710.1"/>
    </source>
</evidence>
<keyword evidence="4 6" id="KW-0067">ATP-binding</keyword>
<evidence type="ECO:0000256" key="2">
    <source>
        <dbReference type="ARBA" id="ARBA00022475"/>
    </source>
</evidence>
<evidence type="ECO:0000313" key="7">
    <source>
        <dbReference type="Proteomes" id="UP001180825"/>
    </source>
</evidence>
<dbReference type="PROSITE" id="PS50893">
    <property type="entry name" value="ABC_TRANSPORTER_2"/>
    <property type="match status" value="1"/>
</dbReference>
<gene>
    <name evidence="6" type="ORF">J2X21_001843</name>
</gene>
<dbReference type="Gene3D" id="3.40.50.300">
    <property type="entry name" value="P-loop containing nucleotide triphosphate hydrolases"/>
    <property type="match status" value="1"/>
</dbReference>
<evidence type="ECO:0000256" key="4">
    <source>
        <dbReference type="ARBA" id="ARBA00022840"/>
    </source>
</evidence>
<keyword evidence="7" id="KW-1185">Reference proteome</keyword>
<feature type="domain" description="ABC transporter" evidence="5">
    <location>
        <begin position="5"/>
        <end position="233"/>
    </location>
</feature>
<dbReference type="InterPro" id="IPR027417">
    <property type="entry name" value="P-loop_NTPase"/>
</dbReference>